<keyword evidence="5 10" id="KW-0869">Chloride channel</keyword>
<dbReference type="InterPro" id="IPR000615">
    <property type="entry name" value="Bestrophin"/>
</dbReference>
<feature type="transmembrane region" description="Helical" evidence="10">
    <location>
        <begin position="36"/>
        <end position="54"/>
    </location>
</feature>
<comment type="catalytic activity">
    <reaction evidence="8">
        <text>chloride(in) = chloride(out)</text>
        <dbReference type="Rhea" id="RHEA:29823"/>
        <dbReference type="ChEBI" id="CHEBI:17996"/>
    </reaction>
</comment>
<proteinExistence type="inferred from homology"/>
<evidence type="ECO:0000256" key="3">
    <source>
        <dbReference type="ARBA" id="ARBA00022989"/>
    </source>
</evidence>
<evidence type="ECO:0000256" key="2">
    <source>
        <dbReference type="ARBA" id="ARBA00022692"/>
    </source>
</evidence>
<dbReference type="InterPro" id="IPR021134">
    <property type="entry name" value="Bestrophin-like"/>
</dbReference>
<reference evidence="12 13" key="1">
    <citation type="journal article" date="2024" name="G3 (Bethesda)">
        <title>A hybrid genome assembly of the endangered aye-aye (Daubentonia madagascariensis).</title>
        <authorList>
            <person name="Versoza C.J."/>
            <person name="Pfeifer S.P."/>
        </authorList>
    </citation>
    <scope>NUCLEOTIDE SEQUENCE [LARGE SCALE GENOMIC DNA]</scope>
    <source>
        <strain evidence="12">6821</strain>
    </source>
</reference>
<dbReference type="GO" id="GO:0034707">
    <property type="term" value="C:chloride channel complex"/>
    <property type="evidence" value="ECO:0007669"/>
    <property type="project" value="UniProtKB-KW"/>
</dbReference>
<feature type="compositionally biased region" description="Low complexity" evidence="11">
    <location>
        <begin position="396"/>
        <end position="405"/>
    </location>
</feature>
<keyword evidence="6 10" id="KW-0868">Chloride</keyword>
<evidence type="ECO:0000256" key="7">
    <source>
        <dbReference type="ARBA" id="ARBA00023303"/>
    </source>
</evidence>
<comment type="function">
    <text evidence="10">Forms calcium-sensitive chloride channels. Permeable to bicarbonate.</text>
</comment>
<organism evidence="12 13">
    <name type="scientific">Daubentonia madagascariensis</name>
    <name type="common">Aye-aye</name>
    <name type="synonym">Sciurus madagascariensis</name>
    <dbReference type="NCBI Taxonomy" id="31869"/>
    <lineage>
        <taxon>Eukaryota</taxon>
        <taxon>Metazoa</taxon>
        <taxon>Chordata</taxon>
        <taxon>Craniata</taxon>
        <taxon>Vertebrata</taxon>
        <taxon>Euteleostomi</taxon>
        <taxon>Mammalia</taxon>
        <taxon>Eutheria</taxon>
        <taxon>Euarchontoglires</taxon>
        <taxon>Primates</taxon>
        <taxon>Strepsirrhini</taxon>
        <taxon>Chiromyiformes</taxon>
        <taxon>Daubentoniidae</taxon>
        <taxon>Daubentonia</taxon>
    </lineage>
</organism>
<comment type="caution">
    <text evidence="12">The sequence shown here is derived from an EMBL/GenBank/DDBJ whole genome shotgun (WGS) entry which is preliminary data.</text>
</comment>
<keyword evidence="10" id="KW-0406">Ion transport</keyword>
<name>A0ABD2E0Q0_DAUMA</name>
<dbReference type="Pfam" id="PF01062">
    <property type="entry name" value="Bestrophin"/>
    <property type="match status" value="1"/>
</dbReference>
<feature type="compositionally biased region" description="Basic and acidic residues" evidence="11">
    <location>
        <begin position="445"/>
        <end position="461"/>
    </location>
</feature>
<keyword evidence="10" id="KW-0813">Transport</keyword>
<dbReference type="GO" id="GO:0005254">
    <property type="term" value="F:chloride channel activity"/>
    <property type="evidence" value="ECO:0007669"/>
    <property type="project" value="UniProtKB-KW"/>
</dbReference>
<keyword evidence="10" id="KW-1003">Cell membrane</keyword>
<keyword evidence="4 10" id="KW-0472">Membrane</keyword>
<comment type="similarity">
    <text evidence="9 10">Belongs to the anion channel-forming bestrophin (TC 1.A.46) family. Calcium-sensitive chloride channel subfamily.</text>
</comment>
<evidence type="ECO:0000256" key="1">
    <source>
        <dbReference type="ARBA" id="ARBA00004370"/>
    </source>
</evidence>
<evidence type="ECO:0000256" key="8">
    <source>
        <dbReference type="ARBA" id="ARBA00024167"/>
    </source>
</evidence>
<evidence type="ECO:0000313" key="13">
    <source>
        <dbReference type="Proteomes" id="UP001610411"/>
    </source>
</evidence>
<evidence type="ECO:0000313" key="12">
    <source>
        <dbReference type="EMBL" id="KAL2772671.1"/>
    </source>
</evidence>
<keyword evidence="3 10" id="KW-1133">Transmembrane helix</keyword>
<dbReference type="PANTHER" id="PTHR10736:SF55">
    <property type="entry name" value="BESTROPHIN-4"/>
    <property type="match status" value="1"/>
</dbReference>
<gene>
    <name evidence="12" type="ORF">WCI35_020921</name>
</gene>
<evidence type="ECO:0000256" key="5">
    <source>
        <dbReference type="ARBA" id="ARBA00023173"/>
    </source>
</evidence>
<evidence type="ECO:0000256" key="6">
    <source>
        <dbReference type="ARBA" id="ARBA00023214"/>
    </source>
</evidence>
<dbReference type="AlphaFoldDB" id="A0ABD2E0Q0"/>
<evidence type="ECO:0000256" key="10">
    <source>
        <dbReference type="RuleBase" id="RU363126"/>
    </source>
</evidence>
<evidence type="ECO:0000256" key="11">
    <source>
        <dbReference type="SAM" id="MobiDB-lite"/>
    </source>
</evidence>
<keyword evidence="7 10" id="KW-0407">Ion channel</keyword>
<keyword evidence="2 10" id="KW-0812">Transmembrane</keyword>
<feature type="region of interest" description="Disordered" evidence="11">
    <location>
        <begin position="431"/>
        <end position="473"/>
    </location>
</feature>
<protein>
    <recommendedName>
        <fullName evidence="10">Bestrophin</fullName>
    </recommendedName>
</protein>
<dbReference type="PANTHER" id="PTHR10736">
    <property type="entry name" value="BESTROPHIN"/>
    <property type="match status" value="1"/>
</dbReference>
<dbReference type="GO" id="GO:0005886">
    <property type="term" value="C:plasma membrane"/>
    <property type="evidence" value="ECO:0007669"/>
    <property type="project" value="UniProtKB-SubCell"/>
</dbReference>
<feature type="region of interest" description="Disordered" evidence="11">
    <location>
        <begin position="386"/>
        <end position="405"/>
    </location>
</feature>
<sequence>MTVSYTLKVAEARFGGFSSLLLRWRGSIYKLLYKEFLLFVALYAVLSITYRLLLTQEQRHVYAQVARYCNRSADLIPLSFVLGFYVTLVVNRWWSQYTSIPLPDQLMCVISASVHGEDQRGRLLRRTLIRYANLASVLVLRSVSTRVLKRFPTMEHVVDAGFMSQEERKKFESLKSDFNKYWVPCVWFTNLAAQARRDGRIRDDITLCLLLEELNKYRAKCSMLFHYDWISIPLVYTQVVTIAVYSFFALSLIGRQFVEPEVGAVKPQEPLEPDQEPAPALGDLDMYVPLTTLLQFFFYAGWLKVAEQIINPFGEDDDDFETNQLIDRNLQVSLLSVDDMYQNLPPAEKDLYWDEDQPQPPYTVATAAESLRPSFLGSTFNLRVSDDPEQSLQVEASPASPPSALAAQTPLLGRLLGAGAPSPAISLRNFGRARGAPRTPHLLRFRAEEGGDPEAAARIEEEAAEPGEQALEP</sequence>
<feature type="transmembrane region" description="Helical" evidence="10">
    <location>
        <begin position="75"/>
        <end position="94"/>
    </location>
</feature>
<evidence type="ECO:0000256" key="9">
    <source>
        <dbReference type="ARBA" id="ARBA00034769"/>
    </source>
</evidence>
<keyword evidence="13" id="KW-1185">Reference proteome</keyword>
<comment type="subcellular location">
    <subcellularLocation>
        <location evidence="10">Cell membrane</location>
        <topology evidence="10">Multi-pass membrane protein</topology>
    </subcellularLocation>
    <subcellularLocation>
        <location evidence="1">Membrane</location>
    </subcellularLocation>
</comment>
<dbReference type="Proteomes" id="UP001610411">
    <property type="component" value="Unassembled WGS sequence"/>
</dbReference>
<evidence type="ECO:0000256" key="4">
    <source>
        <dbReference type="ARBA" id="ARBA00023136"/>
    </source>
</evidence>
<dbReference type="EMBL" id="JBFSEQ010000007">
    <property type="protein sequence ID" value="KAL2772671.1"/>
    <property type="molecule type" value="Genomic_DNA"/>
</dbReference>
<accession>A0ABD2E0Q0</accession>